<gene>
    <name evidence="1" type="ORF">TSAR_015489</name>
</gene>
<keyword evidence="2" id="KW-1185">Reference proteome</keyword>
<reference evidence="1 2" key="1">
    <citation type="journal article" date="2017" name="Curr. Biol.">
        <title>The Evolution of Venom by Co-option of Single-Copy Genes.</title>
        <authorList>
            <person name="Martinson E.O."/>
            <person name="Mrinalini"/>
            <person name="Kelkar Y.D."/>
            <person name="Chang C.H."/>
            <person name="Werren J.H."/>
        </authorList>
    </citation>
    <scope>NUCLEOTIDE SEQUENCE [LARGE SCALE GENOMIC DNA]</scope>
    <source>
        <strain evidence="1 2">Alberta</strain>
        <tissue evidence="1">Whole body</tissue>
    </source>
</reference>
<evidence type="ECO:0000313" key="1">
    <source>
        <dbReference type="EMBL" id="OXU20629.1"/>
    </source>
</evidence>
<accession>A0A232EQG3</accession>
<evidence type="ECO:0000313" key="2">
    <source>
        <dbReference type="Proteomes" id="UP000215335"/>
    </source>
</evidence>
<dbReference type="AlphaFoldDB" id="A0A232EQG3"/>
<sequence>MLRRLALPLCQGSGAKLCNVHGDSIRNVYAANARQSYECNRYYDKLDLNGFIQLRCQWSQFVKFQQLMFFSEAFGENHYSLAEAHQYLRTSPVGPLDCSMGGRAINSEARAKFQSDKVSVRKS</sequence>
<comment type="caution">
    <text evidence="1">The sequence shown here is derived from an EMBL/GenBank/DDBJ whole genome shotgun (WGS) entry which is preliminary data.</text>
</comment>
<dbReference type="Proteomes" id="UP000215335">
    <property type="component" value="Unassembled WGS sequence"/>
</dbReference>
<proteinExistence type="predicted"/>
<protein>
    <submittedName>
        <fullName evidence="1">Uncharacterized protein</fullName>
    </submittedName>
</protein>
<name>A0A232EQG3_9HYME</name>
<organism evidence="1 2">
    <name type="scientific">Trichomalopsis sarcophagae</name>
    <dbReference type="NCBI Taxonomy" id="543379"/>
    <lineage>
        <taxon>Eukaryota</taxon>
        <taxon>Metazoa</taxon>
        <taxon>Ecdysozoa</taxon>
        <taxon>Arthropoda</taxon>
        <taxon>Hexapoda</taxon>
        <taxon>Insecta</taxon>
        <taxon>Pterygota</taxon>
        <taxon>Neoptera</taxon>
        <taxon>Endopterygota</taxon>
        <taxon>Hymenoptera</taxon>
        <taxon>Apocrita</taxon>
        <taxon>Proctotrupomorpha</taxon>
        <taxon>Chalcidoidea</taxon>
        <taxon>Pteromalidae</taxon>
        <taxon>Pteromalinae</taxon>
        <taxon>Trichomalopsis</taxon>
    </lineage>
</organism>
<dbReference type="EMBL" id="NNAY01002752">
    <property type="protein sequence ID" value="OXU20629.1"/>
    <property type="molecule type" value="Genomic_DNA"/>
</dbReference>